<feature type="region of interest" description="Disordered" evidence="5">
    <location>
        <begin position="630"/>
        <end position="735"/>
    </location>
</feature>
<keyword evidence="8" id="KW-1185">Reference proteome</keyword>
<dbReference type="AlphaFoldDB" id="A0A139ICK9"/>
<feature type="region of interest" description="Disordered" evidence="5">
    <location>
        <begin position="532"/>
        <end position="570"/>
    </location>
</feature>
<dbReference type="STRING" id="113226.A0A139ICK9"/>
<feature type="domain" description="TATA element modulatory factor 1 TATA binding" evidence="6">
    <location>
        <begin position="764"/>
        <end position="867"/>
    </location>
</feature>
<feature type="region of interest" description="Disordered" evidence="5">
    <location>
        <begin position="35"/>
        <end position="221"/>
    </location>
</feature>
<evidence type="ECO:0000256" key="4">
    <source>
        <dbReference type="SAM" id="Coils"/>
    </source>
</evidence>
<feature type="compositionally biased region" description="Low complexity" evidence="5">
    <location>
        <begin position="45"/>
        <end position="54"/>
    </location>
</feature>
<dbReference type="InterPro" id="IPR052602">
    <property type="entry name" value="Growth_transcription_reg"/>
</dbReference>
<dbReference type="GO" id="GO:0005794">
    <property type="term" value="C:Golgi apparatus"/>
    <property type="evidence" value="ECO:0007669"/>
    <property type="project" value="UniProtKB-SubCell"/>
</dbReference>
<dbReference type="InterPro" id="IPR022092">
    <property type="entry name" value="TMF_DNA-bd"/>
</dbReference>
<feature type="compositionally biased region" description="Basic and acidic residues" evidence="5">
    <location>
        <begin position="398"/>
        <end position="414"/>
    </location>
</feature>
<gene>
    <name evidence="7" type="ORF">AC579_7338</name>
</gene>
<feature type="region of interest" description="Disordered" evidence="5">
    <location>
        <begin position="398"/>
        <end position="419"/>
    </location>
</feature>
<keyword evidence="2" id="KW-0333">Golgi apparatus</keyword>
<feature type="compositionally biased region" description="Polar residues" evidence="5">
    <location>
        <begin position="637"/>
        <end position="648"/>
    </location>
</feature>
<keyword evidence="3 4" id="KW-0175">Coiled coil</keyword>
<feature type="compositionally biased region" description="Basic and acidic residues" evidence="5">
    <location>
        <begin position="78"/>
        <end position="93"/>
    </location>
</feature>
<comment type="subcellular location">
    <subcellularLocation>
        <location evidence="1">Golgi apparatus</location>
    </subcellularLocation>
</comment>
<evidence type="ECO:0000256" key="2">
    <source>
        <dbReference type="ARBA" id="ARBA00023034"/>
    </source>
</evidence>
<dbReference type="PANTHER" id="PTHR46515">
    <property type="entry name" value="TATA ELEMENT MODULATORY FACTOR TMF1"/>
    <property type="match status" value="1"/>
</dbReference>
<reference evidence="7 8" key="1">
    <citation type="submission" date="2015-07" db="EMBL/GenBank/DDBJ databases">
        <title>Comparative genomics of the Sigatoka disease complex on banana suggests a link between parallel evolutionary changes in Pseudocercospora fijiensis and Pseudocercospora eumusae and increased virulence on the banana host.</title>
        <authorList>
            <person name="Chang T.-C."/>
            <person name="Salvucci A."/>
            <person name="Crous P.W."/>
            <person name="Stergiopoulos I."/>
        </authorList>
    </citation>
    <scope>NUCLEOTIDE SEQUENCE [LARGE SCALE GENOMIC DNA]</scope>
    <source>
        <strain evidence="7 8">CBS 116634</strain>
    </source>
</reference>
<dbReference type="Pfam" id="PF12325">
    <property type="entry name" value="TMF_TATA_bd"/>
    <property type="match status" value="1"/>
</dbReference>
<feature type="coiled-coil region" evidence="4">
    <location>
        <begin position="773"/>
        <end position="868"/>
    </location>
</feature>
<feature type="compositionally biased region" description="Polar residues" evidence="5">
    <location>
        <begin position="145"/>
        <end position="160"/>
    </location>
</feature>
<dbReference type="InterPro" id="IPR022091">
    <property type="entry name" value="TMF_TATA-bd"/>
</dbReference>
<evidence type="ECO:0000256" key="5">
    <source>
        <dbReference type="SAM" id="MobiDB-lite"/>
    </source>
</evidence>
<feature type="compositionally biased region" description="Low complexity" evidence="5">
    <location>
        <begin position="65"/>
        <end position="76"/>
    </location>
</feature>
<protein>
    <recommendedName>
        <fullName evidence="6">TATA element modulatory factor 1 TATA binding domain-containing protein</fullName>
    </recommendedName>
</protein>
<accession>A0A139ICK9</accession>
<feature type="compositionally biased region" description="Low complexity" evidence="5">
    <location>
        <begin position="94"/>
        <end position="106"/>
    </location>
</feature>
<comment type="caution">
    <text evidence="7">The sequence shown here is derived from an EMBL/GenBank/DDBJ whole genome shotgun (WGS) entry which is preliminary data.</text>
</comment>
<feature type="region of interest" description="Disordered" evidence="5">
    <location>
        <begin position="431"/>
        <end position="455"/>
    </location>
</feature>
<dbReference type="PANTHER" id="PTHR46515:SF1">
    <property type="entry name" value="TATA ELEMENT MODULATORY FACTOR"/>
    <property type="match status" value="1"/>
</dbReference>
<evidence type="ECO:0000313" key="7">
    <source>
        <dbReference type="EMBL" id="KXT12468.1"/>
    </source>
</evidence>
<proteinExistence type="predicted"/>
<evidence type="ECO:0000256" key="3">
    <source>
        <dbReference type="ARBA" id="ARBA00023054"/>
    </source>
</evidence>
<feature type="compositionally biased region" description="Polar residues" evidence="5">
    <location>
        <begin position="676"/>
        <end position="713"/>
    </location>
</feature>
<feature type="compositionally biased region" description="Basic and acidic residues" evidence="5">
    <location>
        <begin position="532"/>
        <end position="560"/>
    </location>
</feature>
<dbReference type="Proteomes" id="UP000073492">
    <property type="component" value="Unassembled WGS sequence"/>
</dbReference>
<evidence type="ECO:0000313" key="8">
    <source>
        <dbReference type="Proteomes" id="UP000073492"/>
    </source>
</evidence>
<dbReference type="Pfam" id="PF12329">
    <property type="entry name" value="TMF_DNA_bd"/>
    <property type="match status" value="1"/>
</dbReference>
<dbReference type="OrthoDB" id="74178at2759"/>
<dbReference type="EMBL" id="LFZO01000150">
    <property type="protein sequence ID" value="KXT12468.1"/>
    <property type="molecule type" value="Genomic_DNA"/>
</dbReference>
<evidence type="ECO:0000259" key="6">
    <source>
        <dbReference type="Pfam" id="PF12325"/>
    </source>
</evidence>
<organism evidence="7 8">
    <name type="scientific">Pseudocercospora musae</name>
    <dbReference type="NCBI Taxonomy" id="113226"/>
    <lineage>
        <taxon>Eukaryota</taxon>
        <taxon>Fungi</taxon>
        <taxon>Dikarya</taxon>
        <taxon>Ascomycota</taxon>
        <taxon>Pezizomycotina</taxon>
        <taxon>Dothideomycetes</taxon>
        <taxon>Dothideomycetidae</taxon>
        <taxon>Mycosphaerellales</taxon>
        <taxon>Mycosphaerellaceae</taxon>
        <taxon>Pseudocercospora</taxon>
    </lineage>
</organism>
<dbReference type="GO" id="GO:0005783">
    <property type="term" value="C:endoplasmic reticulum"/>
    <property type="evidence" value="ECO:0007669"/>
    <property type="project" value="TreeGrafter"/>
</dbReference>
<name>A0A139ICK9_9PEZI</name>
<evidence type="ECO:0000256" key="1">
    <source>
        <dbReference type="ARBA" id="ARBA00004555"/>
    </source>
</evidence>
<sequence>MSQKKGGGWGSVFSGAIANLESRLDTVFADDSEVSATAPDKAAQEQKQTQAAKTDLVRKNSKRLAAPGSNASAAGSRDASRTRVSDRLAERLAKATAAKTTSRASTPVNVENAKPSGEWERDDEASKPVPGVEVEEPTVEEDTVKNATNDANVGEPQQETAKWEEPLSLTASTVPINPARISFESSLGRPSADSARDEASARTSLEAANGSASPPKNALELQADMEQMQEDYRKAEAQRQEEMHVYLERIDALQAKLTYLAKETVAAAKEANAATGSSLEKQLAEKDEKIALLMEEGEKLSKTEMQRLQTIKKLRAKAAEDEKMTGELRKRLNRVEASEVDLKAKLRKAQVAERQASEKIKQIATIEKQVDELKVDRENAAELVRSLTAQLKEARESTARAAKEAAGKATEAEKAQIANLQNELEDAQIEKKLAEDRATAESKKYKEESDRQREKFAVQELELKNEIHGLESRLEAMRARLEESSTTTGAGDGESAIKLMRQVETLQQQYALAKSNWETIEGSLNARVAALEKERDEASKRETETRKKARDAGARSRRAEEDLENANDQVKSLERELQAQQEQLKALTSRVEQAEIVNADSRADFERQRKLWESELASRVEEEKIKWRRELAGSNLERLQSPTTSVSRKASAAEFPGARSKPLLSRFTSHDLAGSHTDSSRPSSAGRRSNVMPTPSSITARALTSTPTETSPGLSRRESTLSFDPGNIPPTPSVEIDLRRLSEDGDNSPQRTIADLVSTSTAGPGAGPSVQLVDRLSGLVRKLESEKASFKDELRRLTQQRDEARSEVVDLMRESETKGRVETLKEMTEMKQRYEASLEILGEREEEIDDLKDQIAELKTIYKELVESKVGGGSR</sequence>